<gene>
    <name evidence="2" type="ORF">UE46_15315</name>
</gene>
<feature type="chain" id="PRO_5010534372" description="Right handed beta helix domain-containing protein" evidence="1">
    <location>
        <begin position="27"/>
        <end position="632"/>
    </location>
</feature>
<reference evidence="3" key="1">
    <citation type="submission" date="2015-03" db="EMBL/GenBank/DDBJ databases">
        <authorList>
            <person name="Ferrari E."/>
            <person name="Walter M.C."/>
            <person name="Huptas C."/>
            <person name="Scherer S."/>
            <person name="Mueller-Herbst S."/>
        </authorList>
    </citation>
    <scope>NUCLEOTIDE SEQUENCE [LARGE SCALE GENOMIC DNA]</scope>
    <source>
        <strain evidence="3">LWP01</strain>
    </source>
</reference>
<dbReference type="SMART" id="SM00710">
    <property type="entry name" value="PbH1"/>
    <property type="match status" value="5"/>
</dbReference>
<keyword evidence="1" id="KW-0732">Signal</keyword>
<dbReference type="SUPFAM" id="SSF51126">
    <property type="entry name" value="Pectin lyase-like"/>
    <property type="match status" value="1"/>
</dbReference>
<evidence type="ECO:0000256" key="1">
    <source>
        <dbReference type="SAM" id="SignalP"/>
    </source>
</evidence>
<dbReference type="Proteomes" id="UP000223060">
    <property type="component" value="Chromosome"/>
</dbReference>
<evidence type="ECO:0008006" key="4">
    <source>
        <dbReference type="Google" id="ProtNLM"/>
    </source>
</evidence>
<dbReference type="Gene3D" id="2.160.20.10">
    <property type="entry name" value="Single-stranded right-handed beta-helix, Pectin lyase-like"/>
    <property type="match status" value="1"/>
</dbReference>
<organism evidence="2 3">
    <name type="scientific">Listeria weihenstephanensis</name>
    <dbReference type="NCBI Taxonomy" id="1006155"/>
    <lineage>
        <taxon>Bacteria</taxon>
        <taxon>Bacillati</taxon>
        <taxon>Bacillota</taxon>
        <taxon>Bacilli</taxon>
        <taxon>Bacillales</taxon>
        <taxon>Listeriaceae</taxon>
        <taxon>Listeria</taxon>
    </lineage>
</organism>
<sequence length="632" mass="69803">MKRKIIIFGVAILLAFIFGGVTKTQAAEVIQADQFMKKNDKTAAKENVLGWAKLVESVNQNETNTTIQFGEGRYYFDNTLKIPSNVVIKGVTANPEDSQLLFTAPKQGLTTEAVNGKYIKNISIRDLSIRYDIDPVIMSGYAYTFSLINFAGDYKDDSTSLAEPYELLDNIQIDNIIADGNEQANSIIYLGGIKNGSVENSKIRNSNLQSGIVMEYCQTMLIENNKIENMGRVGIVMYRGNGGSGTKQISIIGNEIKNWMQRYGTKHFYAPANMEYSAEDRKVMVDGGIDSYGAGNTNIVIDRNSLIGGEGSNKYNPSNIVINNTERKKKDPQATDLTPQHVVQMDDAGKIIPGTLDDSLQKNMTGYIGIRLSGAENVRVTNNFVQMDSYDNFAFMALYERDRQGVKTTPKNIIIKNNDFHASGRIRYPIRILSGTINKSRGISIENNTFDVNGFVDNYYKAMIEVRNPVELLTVTENKVSWDKQVNGWVTVASTGLPNYVNNLAVWGNTGTKKSDVTRSLVNTTPSSLSITTVPLPSNTTPFIGNLYTGYADYKVGETNVKGAINNNFGHYQIVTLAIDGVGLKNATVNSDGTFLINAKANNITKNSQVTVRFRVSGTETYDSEMQVKITE</sequence>
<evidence type="ECO:0000313" key="2">
    <source>
        <dbReference type="EMBL" id="AQY52254.1"/>
    </source>
</evidence>
<proteinExistence type="predicted"/>
<dbReference type="RefSeq" id="WP_036063152.1">
    <property type="nucleotide sequence ID" value="NZ_CP011102.1"/>
</dbReference>
<accession>A0A1S7FXT3</accession>
<dbReference type="EMBL" id="CP011102">
    <property type="protein sequence ID" value="AQY52254.1"/>
    <property type="molecule type" value="Genomic_DNA"/>
</dbReference>
<feature type="signal peptide" evidence="1">
    <location>
        <begin position="1"/>
        <end position="26"/>
    </location>
</feature>
<name>A0A1S7FXT3_9LIST</name>
<dbReference type="AlphaFoldDB" id="A0A1S7FXT3"/>
<dbReference type="InterPro" id="IPR011050">
    <property type="entry name" value="Pectin_lyase_fold/virulence"/>
</dbReference>
<evidence type="ECO:0000313" key="3">
    <source>
        <dbReference type="Proteomes" id="UP000223060"/>
    </source>
</evidence>
<dbReference type="InterPro" id="IPR012334">
    <property type="entry name" value="Pectin_lyas_fold"/>
</dbReference>
<dbReference type="KEGG" id="lwi:UE46_15315"/>
<protein>
    <recommendedName>
        <fullName evidence="4">Right handed beta helix domain-containing protein</fullName>
    </recommendedName>
</protein>
<keyword evidence="3" id="KW-1185">Reference proteome</keyword>
<dbReference type="InterPro" id="IPR006626">
    <property type="entry name" value="PbH1"/>
</dbReference>